<dbReference type="FunFam" id="1.10.340.30:FF:000004">
    <property type="entry name" value="DNA-3-methyladenine glycosylase II"/>
    <property type="match status" value="1"/>
</dbReference>
<evidence type="ECO:0000256" key="4">
    <source>
        <dbReference type="ARBA" id="ARBA00022763"/>
    </source>
</evidence>
<feature type="domain" description="HhH-GPD" evidence="6">
    <location>
        <begin position="42"/>
        <end position="197"/>
    </location>
</feature>
<dbReference type="EC" id="3.2.2.21" evidence="3"/>
<dbReference type="EMBL" id="MHLC01000020">
    <property type="protein sequence ID" value="OGZ01150.1"/>
    <property type="molecule type" value="Genomic_DNA"/>
</dbReference>
<proteinExistence type="inferred from homology"/>
<comment type="catalytic activity">
    <reaction evidence="1">
        <text>Hydrolysis of alkylated DNA, releasing 3-methyladenine, 3-methylguanine, 7-methylguanine and 7-methyladenine.</text>
        <dbReference type="EC" id="3.2.2.21"/>
    </reaction>
</comment>
<dbReference type="InterPro" id="IPR003265">
    <property type="entry name" value="HhH-GPD_domain"/>
</dbReference>
<dbReference type="GO" id="GO:0032993">
    <property type="term" value="C:protein-DNA complex"/>
    <property type="evidence" value="ECO:0007669"/>
    <property type="project" value="TreeGrafter"/>
</dbReference>
<dbReference type="SMART" id="SM00478">
    <property type="entry name" value="ENDO3c"/>
    <property type="match status" value="1"/>
</dbReference>
<evidence type="ECO:0000256" key="1">
    <source>
        <dbReference type="ARBA" id="ARBA00000086"/>
    </source>
</evidence>
<dbReference type="Proteomes" id="UP000178495">
    <property type="component" value="Unassembled WGS sequence"/>
</dbReference>
<dbReference type="GO" id="GO:0008725">
    <property type="term" value="F:DNA-3-methyladenine glycosylase activity"/>
    <property type="evidence" value="ECO:0007669"/>
    <property type="project" value="TreeGrafter"/>
</dbReference>
<dbReference type="CDD" id="cd00056">
    <property type="entry name" value="ENDO3c"/>
    <property type="match status" value="1"/>
</dbReference>
<dbReference type="Gene3D" id="1.10.1670.40">
    <property type="match status" value="1"/>
</dbReference>
<dbReference type="SUPFAM" id="SSF48150">
    <property type="entry name" value="DNA-glycosylase"/>
    <property type="match status" value="1"/>
</dbReference>
<evidence type="ECO:0000313" key="7">
    <source>
        <dbReference type="EMBL" id="OGZ01150.1"/>
    </source>
</evidence>
<evidence type="ECO:0000259" key="6">
    <source>
        <dbReference type="SMART" id="SM00478"/>
    </source>
</evidence>
<sequence length="201" mass="23248">MKKKIAHLRRRDPVLRKVIDRIKLRTLGAREGHFKSLVEAIISQQLSGKAAATITKRFKELFPRKSFPGPQDVLRMPRVKIRRAGLSAMKVSFLKDLSRRALNKSLDLRKIGQWSDEEVVAHLVRVRGIGRWTAEMFLMFSLRRDDVFSYGDLGLRNAMKKLYGLKSHPTEAQAEKISSKWKPYRTWGSRYLWASLGEKDA</sequence>
<comment type="caution">
    <text evidence="7">The sequence shown here is derived from an EMBL/GenBank/DDBJ whole genome shotgun (WGS) entry which is preliminary data.</text>
</comment>
<organism evidence="7 8">
    <name type="scientific">Candidatus Liptonbacteria bacterium RIFCSPLOWO2_01_FULL_56_20</name>
    <dbReference type="NCBI Taxonomy" id="1798652"/>
    <lineage>
        <taxon>Bacteria</taxon>
        <taxon>Candidatus Liptoniibacteriota</taxon>
    </lineage>
</organism>
<dbReference type="GO" id="GO:0005737">
    <property type="term" value="C:cytoplasm"/>
    <property type="evidence" value="ECO:0007669"/>
    <property type="project" value="TreeGrafter"/>
</dbReference>
<reference evidence="7 8" key="1">
    <citation type="journal article" date="2016" name="Nat. Commun.">
        <title>Thousands of microbial genomes shed light on interconnected biogeochemical processes in an aquifer system.</title>
        <authorList>
            <person name="Anantharaman K."/>
            <person name="Brown C.T."/>
            <person name="Hug L.A."/>
            <person name="Sharon I."/>
            <person name="Castelle C.J."/>
            <person name="Probst A.J."/>
            <person name="Thomas B.C."/>
            <person name="Singh A."/>
            <person name="Wilkins M.J."/>
            <person name="Karaoz U."/>
            <person name="Brodie E.L."/>
            <person name="Williams K.H."/>
            <person name="Hubbard S.S."/>
            <person name="Banfield J.F."/>
        </authorList>
    </citation>
    <scope>NUCLEOTIDE SEQUENCE [LARGE SCALE GENOMIC DNA]</scope>
</reference>
<dbReference type="GO" id="GO:0006285">
    <property type="term" value="P:base-excision repair, AP site formation"/>
    <property type="evidence" value="ECO:0007669"/>
    <property type="project" value="TreeGrafter"/>
</dbReference>
<dbReference type="InterPro" id="IPR051912">
    <property type="entry name" value="Alkylbase_DNA_Glycosylase/TA"/>
</dbReference>
<comment type="similarity">
    <text evidence="2">Belongs to the alkylbase DNA glycosidase AlkA family.</text>
</comment>
<dbReference type="GO" id="GO:0006307">
    <property type="term" value="P:DNA alkylation repair"/>
    <property type="evidence" value="ECO:0007669"/>
    <property type="project" value="TreeGrafter"/>
</dbReference>
<dbReference type="PANTHER" id="PTHR43003">
    <property type="entry name" value="DNA-3-METHYLADENINE GLYCOSYLASE"/>
    <property type="match status" value="1"/>
</dbReference>
<dbReference type="AlphaFoldDB" id="A0A1G2CK93"/>
<dbReference type="Pfam" id="PF00730">
    <property type="entry name" value="HhH-GPD"/>
    <property type="match status" value="1"/>
</dbReference>
<dbReference type="GO" id="GO:0032131">
    <property type="term" value="F:alkylated DNA binding"/>
    <property type="evidence" value="ECO:0007669"/>
    <property type="project" value="TreeGrafter"/>
</dbReference>
<dbReference type="GO" id="GO:0043916">
    <property type="term" value="F:DNA-7-methylguanine glycosylase activity"/>
    <property type="evidence" value="ECO:0007669"/>
    <property type="project" value="TreeGrafter"/>
</dbReference>
<dbReference type="STRING" id="1798652.A3A43_00110"/>
<evidence type="ECO:0000256" key="5">
    <source>
        <dbReference type="ARBA" id="ARBA00023204"/>
    </source>
</evidence>
<evidence type="ECO:0000256" key="3">
    <source>
        <dbReference type="ARBA" id="ARBA00012000"/>
    </source>
</evidence>
<protein>
    <recommendedName>
        <fullName evidence="3">DNA-3-methyladenine glycosylase II</fullName>
        <ecNumber evidence="3">3.2.2.21</ecNumber>
    </recommendedName>
</protein>
<evidence type="ECO:0000256" key="2">
    <source>
        <dbReference type="ARBA" id="ARBA00010817"/>
    </source>
</evidence>
<name>A0A1G2CK93_9BACT</name>
<dbReference type="Gene3D" id="1.10.340.30">
    <property type="entry name" value="Hypothetical protein, domain 2"/>
    <property type="match status" value="1"/>
</dbReference>
<dbReference type="InterPro" id="IPR011257">
    <property type="entry name" value="DNA_glycosylase"/>
</dbReference>
<accession>A0A1G2CK93</accession>
<keyword evidence="5" id="KW-0234">DNA repair</keyword>
<gene>
    <name evidence="7" type="ORF">A3A43_00110</name>
</gene>
<evidence type="ECO:0000313" key="8">
    <source>
        <dbReference type="Proteomes" id="UP000178495"/>
    </source>
</evidence>
<dbReference type="PANTHER" id="PTHR43003:SF5">
    <property type="entry name" value="DNA-3-METHYLADENINE GLYCOSYLASE"/>
    <property type="match status" value="1"/>
</dbReference>
<keyword evidence="4" id="KW-0227">DNA damage</keyword>